<protein>
    <submittedName>
        <fullName evidence="1">Uncharacterized protein</fullName>
    </submittedName>
</protein>
<evidence type="ECO:0000313" key="1">
    <source>
        <dbReference type="EMBL" id="KAI4335799.1"/>
    </source>
</evidence>
<organism evidence="1 2">
    <name type="scientific">Bauhinia variegata</name>
    <name type="common">Purple orchid tree</name>
    <name type="synonym">Phanera variegata</name>
    <dbReference type="NCBI Taxonomy" id="167791"/>
    <lineage>
        <taxon>Eukaryota</taxon>
        <taxon>Viridiplantae</taxon>
        <taxon>Streptophyta</taxon>
        <taxon>Embryophyta</taxon>
        <taxon>Tracheophyta</taxon>
        <taxon>Spermatophyta</taxon>
        <taxon>Magnoliopsida</taxon>
        <taxon>eudicotyledons</taxon>
        <taxon>Gunneridae</taxon>
        <taxon>Pentapetalae</taxon>
        <taxon>rosids</taxon>
        <taxon>fabids</taxon>
        <taxon>Fabales</taxon>
        <taxon>Fabaceae</taxon>
        <taxon>Cercidoideae</taxon>
        <taxon>Cercideae</taxon>
        <taxon>Bauhiniinae</taxon>
        <taxon>Bauhinia</taxon>
    </lineage>
</organism>
<keyword evidence="2" id="KW-1185">Reference proteome</keyword>
<reference evidence="1 2" key="1">
    <citation type="journal article" date="2022" name="DNA Res.">
        <title>Chromosomal-level genome assembly of the orchid tree Bauhinia variegata (Leguminosae; Cercidoideae) supports the allotetraploid origin hypothesis of Bauhinia.</title>
        <authorList>
            <person name="Zhong Y."/>
            <person name="Chen Y."/>
            <person name="Zheng D."/>
            <person name="Pang J."/>
            <person name="Liu Y."/>
            <person name="Luo S."/>
            <person name="Meng S."/>
            <person name="Qian L."/>
            <person name="Wei D."/>
            <person name="Dai S."/>
            <person name="Zhou R."/>
        </authorList>
    </citation>
    <scope>NUCLEOTIDE SEQUENCE [LARGE SCALE GENOMIC DNA]</scope>
    <source>
        <strain evidence="1">BV-YZ2020</strain>
    </source>
</reference>
<sequence>MIFLCMSKFRYQPLFPISLSSFPHYRLHTRSLVPYTKPITWNTSHSFVRTNPLLSLLERCKSLVQLKQIQAQMVLAGLIYDTFAASRLIAFCALSESRDLDYCIKILHNTQNPNPFSWNVIIRGYSESGNPKEAILSHKRMLQDGRLKPDHHTYPILLKICSCPSLNLVGLTILGHVLKFGFEVDIFVHNALINMLLSYGELGAAYHVFDKGCVRDLVTWNSMINGCVRLGLANDALKLYQEMEVEKVKPNEITMVGMVSSCAQQQDLNLGREFHRYIEEHGLNLSIPLTNALMDMYVKCGDLAAARVLFDNMTQKTMVSWTTMVLGYARFGFLDIARELLYEIPEKSVVPWNAIISGCVQAKHSKEALTLFHEMQVNDMKPDEVTMINCLSACSQLGALDVGIWIHRYIERENLSLDVALGTALVDMYAKCGNIARALQVFQEMPQRNCLTWTAVIYGLALHGNARDAISYFSEMIHSGLMPDEITCLGVLSACCHGGLVDEGRKYFGQMSSTFNISPKLKHYSCMVDLLGRAGLLEEAEELIKNMPISADAGVWGALFFACRVHGNVLIGERAALKLLELDPQDSGIYVLLASMYHEAKMWSEARNARKLMKERGVEKTPGCSSVEVNGTVHEFVVGDTSHPQSEWIYESLVSLTRQVEFLGFLSEVPA</sequence>
<evidence type="ECO:0000313" key="2">
    <source>
        <dbReference type="Proteomes" id="UP000828941"/>
    </source>
</evidence>
<dbReference type="EMBL" id="CM039431">
    <property type="protein sequence ID" value="KAI4335799.1"/>
    <property type="molecule type" value="Genomic_DNA"/>
</dbReference>
<accession>A0ACB9NIW8</accession>
<dbReference type="Proteomes" id="UP000828941">
    <property type="component" value="Chromosome 6"/>
</dbReference>
<comment type="caution">
    <text evidence="1">The sequence shown here is derived from an EMBL/GenBank/DDBJ whole genome shotgun (WGS) entry which is preliminary data.</text>
</comment>
<gene>
    <name evidence="1" type="ORF">L6164_014409</name>
</gene>
<proteinExistence type="predicted"/>
<name>A0ACB9NIW8_BAUVA</name>